<keyword evidence="3" id="KW-0963">Cytoplasm</keyword>
<dbReference type="Gene3D" id="3.30.70.330">
    <property type="match status" value="1"/>
</dbReference>
<feature type="compositionally biased region" description="Pro residues" evidence="10">
    <location>
        <begin position="77"/>
        <end position="87"/>
    </location>
</feature>
<keyword evidence="13" id="KW-1185">Reference proteome</keyword>
<dbReference type="InterPro" id="IPR035979">
    <property type="entry name" value="RBD_domain_sf"/>
</dbReference>
<accession>A0ABI7YD00</accession>
<dbReference type="PANTHER" id="PTHR23236:SF16">
    <property type="entry name" value="POLYADENYLATE-BINDING PROTEIN 2"/>
    <property type="match status" value="1"/>
</dbReference>
<sequence>MAAAAAAAAAAGAAGGRGSGPGRRRHLVPGAGGEAGEGAPGGAGDYGNGLESEELEPEELLLEPEPEPEPEEEPPRPRAPPGAPGPGPGSGAPGSQEEEEEPGLVEGDPGDGAIEDPELEAIKARVREMEEEAEKLKELQNEVEKQMNMSPPPGNAGPVIMSIEEKMEADARSIYVGNVDYGATAEELEAHFHGCGSVNRVTILCDKFSGHPKGFAYIEFSDKESVRTSLALDESLFRGRQIKVSPMPIAVLVLCKLSRLILRLFVVYPSLSGDPKTNQQTRHQHNRPGFPTSPIPCPDHQLQQFPLSILQWF</sequence>
<keyword evidence="6 9" id="KW-0175">Coiled coil</keyword>
<dbReference type="Pfam" id="PF00076">
    <property type="entry name" value="RRM_1"/>
    <property type="match status" value="1"/>
</dbReference>
<feature type="region of interest" description="Disordered" evidence="10">
    <location>
        <begin position="274"/>
        <end position="293"/>
    </location>
</feature>
<keyword evidence="7" id="KW-0539">Nucleus</keyword>
<evidence type="ECO:0000256" key="2">
    <source>
        <dbReference type="ARBA" id="ARBA00004496"/>
    </source>
</evidence>
<dbReference type="InterPro" id="IPR000504">
    <property type="entry name" value="RRM_dom"/>
</dbReference>
<evidence type="ECO:0000256" key="6">
    <source>
        <dbReference type="ARBA" id="ARBA00023054"/>
    </source>
</evidence>
<evidence type="ECO:0000256" key="1">
    <source>
        <dbReference type="ARBA" id="ARBA00004123"/>
    </source>
</evidence>
<reference evidence="12" key="2">
    <citation type="submission" date="2025-08" db="UniProtKB">
        <authorList>
            <consortium name="Ensembl"/>
        </authorList>
    </citation>
    <scope>IDENTIFICATION</scope>
    <source>
        <strain evidence="12">breed Abyssinian</strain>
    </source>
</reference>
<proteinExistence type="predicted"/>
<reference evidence="12" key="3">
    <citation type="submission" date="2025-09" db="UniProtKB">
        <authorList>
            <consortium name="Ensembl"/>
        </authorList>
    </citation>
    <scope>IDENTIFICATION</scope>
    <source>
        <strain evidence="12">breed Abyssinian</strain>
    </source>
</reference>
<gene>
    <name evidence="12" type="primary">BCL2L2-PABPN1</name>
</gene>
<feature type="compositionally biased region" description="Gly residues" evidence="10">
    <location>
        <begin position="30"/>
        <end position="47"/>
    </location>
</feature>
<name>A0ABI7YD00_FELCA</name>
<protein>
    <recommendedName>
        <fullName evidence="11">RRM domain-containing protein</fullName>
    </recommendedName>
</protein>
<feature type="coiled-coil region" evidence="9">
    <location>
        <begin position="119"/>
        <end position="149"/>
    </location>
</feature>
<dbReference type="InterPro" id="IPR012677">
    <property type="entry name" value="Nucleotide-bd_a/b_plait_sf"/>
</dbReference>
<feature type="compositionally biased region" description="Low complexity" evidence="10">
    <location>
        <begin position="1"/>
        <end position="12"/>
    </location>
</feature>
<evidence type="ECO:0000313" key="13">
    <source>
        <dbReference type="Proteomes" id="UP000823872"/>
    </source>
</evidence>
<feature type="region of interest" description="Disordered" evidence="10">
    <location>
        <begin position="1"/>
        <end position="115"/>
    </location>
</feature>
<feature type="domain" description="RRM" evidence="11">
    <location>
        <begin position="172"/>
        <end position="245"/>
    </location>
</feature>
<dbReference type="GeneTree" id="ENSGT00940000154606"/>
<keyword evidence="5 8" id="KW-0694">RNA-binding</keyword>
<dbReference type="Proteomes" id="UP000823872">
    <property type="component" value="Chromosome B3"/>
</dbReference>
<evidence type="ECO:0000259" key="11">
    <source>
        <dbReference type="PROSITE" id="PS50102"/>
    </source>
</evidence>
<feature type="compositionally biased region" description="Acidic residues" evidence="10">
    <location>
        <begin position="51"/>
        <end position="72"/>
    </location>
</feature>
<keyword evidence="4" id="KW-0507">mRNA processing</keyword>
<evidence type="ECO:0000256" key="7">
    <source>
        <dbReference type="ARBA" id="ARBA00023242"/>
    </source>
</evidence>
<dbReference type="CDD" id="cd12550">
    <property type="entry name" value="RRM_II_PABPN1"/>
    <property type="match status" value="1"/>
</dbReference>
<comment type="subcellular location">
    <subcellularLocation>
        <location evidence="2">Cytoplasm</location>
    </subcellularLocation>
    <subcellularLocation>
        <location evidence="1">Nucleus</location>
    </subcellularLocation>
</comment>
<evidence type="ECO:0000256" key="5">
    <source>
        <dbReference type="ARBA" id="ARBA00022884"/>
    </source>
</evidence>
<evidence type="ECO:0000256" key="9">
    <source>
        <dbReference type="SAM" id="Coils"/>
    </source>
</evidence>
<evidence type="ECO:0000313" key="12">
    <source>
        <dbReference type="Ensembl" id="ENSFCTP00005032690.1"/>
    </source>
</evidence>
<dbReference type="Ensembl" id="ENSFCTT00005045730.1">
    <property type="protein sequence ID" value="ENSFCTP00005032690.1"/>
    <property type="gene ID" value="ENSFCTG00005015908.1"/>
</dbReference>
<evidence type="ECO:0000256" key="10">
    <source>
        <dbReference type="SAM" id="MobiDB-lite"/>
    </source>
</evidence>
<organism evidence="12 13">
    <name type="scientific">Felis catus</name>
    <name type="common">Cat</name>
    <name type="synonym">Felis silvestris catus</name>
    <dbReference type="NCBI Taxonomy" id="9685"/>
    <lineage>
        <taxon>Eukaryota</taxon>
        <taxon>Metazoa</taxon>
        <taxon>Chordata</taxon>
        <taxon>Craniata</taxon>
        <taxon>Vertebrata</taxon>
        <taxon>Euteleostomi</taxon>
        <taxon>Mammalia</taxon>
        <taxon>Eutheria</taxon>
        <taxon>Laurasiatheria</taxon>
        <taxon>Carnivora</taxon>
        <taxon>Feliformia</taxon>
        <taxon>Felidae</taxon>
        <taxon>Felinae</taxon>
        <taxon>Felis</taxon>
    </lineage>
</organism>
<evidence type="ECO:0000256" key="3">
    <source>
        <dbReference type="ARBA" id="ARBA00022490"/>
    </source>
</evidence>
<dbReference type="SMART" id="SM00360">
    <property type="entry name" value="RRM"/>
    <property type="match status" value="1"/>
</dbReference>
<evidence type="ECO:0000256" key="8">
    <source>
        <dbReference type="PROSITE-ProRule" id="PRU00176"/>
    </source>
</evidence>
<dbReference type="SUPFAM" id="SSF54928">
    <property type="entry name" value="RNA-binding domain, RBD"/>
    <property type="match status" value="1"/>
</dbReference>
<reference evidence="12 13" key="1">
    <citation type="submission" date="2021-02" db="EMBL/GenBank/DDBJ databases">
        <title>Safari Cat Assemblies.</title>
        <authorList>
            <person name="Bredemeyer K.R."/>
            <person name="Murphy W.J."/>
        </authorList>
    </citation>
    <scope>NUCLEOTIDE SEQUENCE [LARGE SCALE GENOMIC DNA]</scope>
</reference>
<dbReference type="PANTHER" id="PTHR23236">
    <property type="entry name" value="EUKARYOTIC TRANSLATION INITIATION FACTOR 4B/4H"/>
    <property type="match status" value="1"/>
</dbReference>
<evidence type="ECO:0000256" key="4">
    <source>
        <dbReference type="ARBA" id="ARBA00022664"/>
    </source>
</evidence>
<dbReference type="PROSITE" id="PS50102">
    <property type="entry name" value="RRM"/>
    <property type="match status" value="1"/>
</dbReference>